<dbReference type="ExpressionAtlas" id="A0A1D6FUQ7">
    <property type="expression patterns" value="baseline and differential"/>
</dbReference>
<dbReference type="PANTHER" id="PTHR19847:SF26">
    <property type="entry name" value="LEC14B PROTEIN"/>
    <property type="match status" value="1"/>
</dbReference>
<organism evidence="2">
    <name type="scientific">Zea mays</name>
    <name type="common">Maize</name>
    <dbReference type="NCBI Taxonomy" id="4577"/>
    <lineage>
        <taxon>Eukaryota</taxon>
        <taxon>Viridiplantae</taxon>
        <taxon>Streptophyta</taxon>
        <taxon>Embryophyta</taxon>
        <taxon>Tracheophyta</taxon>
        <taxon>Spermatophyta</taxon>
        <taxon>Magnoliopsida</taxon>
        <taxon>Liliopsida</taxon>
        <taxon>Poales</taxon>
        <taxon>Poaceae</taxon>
        <taxon>PACMAD clade</taxon>
        <taxon>Panicoideae</taxon>
        <taxon>Andropogonodae</taxon>
        <taxon>Andropogoneae</taxon>
        <taxon>Tripsacinae</taxon>
        <taxon>Zea</taxon>
    </lineage>
</organism>
<name>A0A1D6FUQ7_MAIZE</name>
<evidence type="ECO:0000313" key="2">
    <source>
        <dbReference type="EMBL" id="AQK95206.1"/>
    </source>
</evidence>
<sequence>MGPACHGGTSSPAIQRGILLDWPDPSVLVSASMQGRMRGARRSARGESSRKAAGREVEPFTLCGEMSHLTRATSEPCRRARGAAFARRARPFSAYELVSAREAGRAGGAGFSAADRAYLGRQHIPTKGPWGVDDVESEAYVSQFSADGSLLIAGFRGSRIRVYDAEKGWKIHKDISCRSVHWTVSDIALSPDQRFLVSIFFFEQIPWEHACFHRVHLITLQAYASLTPIVHIVNVQNAGKESHANITEIHEGLDLTGGDEDEDFGIFSVKFSKDGKEVVVGNNEKSIYVYDLSANKVSARIRAHKENHFCDHLLSTVSLRLMSMLLPSLMKLETCCTLEVMIVSVSRPVSLVDWDYRWMPFPSEAHNLKHPGDQSVATYRGHSVLRTLIRCYFSPVHSTGQRYIYTGSSDKSVHIYDVVTGEAVKRLSWHGSIIRDCTWHPYYPTLVSSSWDGFVARWEASGDDDDHSVLVADEMRGSPYYRRYGDPLVM</sequence>
<dbReference type="InterPro" id="IPR051859">
    <property type="entry name" value="DCAF"/>
</dbReference>
<dbReference type="SUPFAM" id="SSF50978">
    <property type="entry name" value="WD40 repeat-like"/>
    <property type="match status" value="1"/>
</dbReference>
<dbReference type="AlphaFoldDB" id="A0A1D6FUQ7"/>
<protein>
    <submittedName>
        <fullName evidence="2">Transducin family protein / WD-40 repeat family protein</fullName>
    </submittedName>
</protein>
<gene>
    <name evidence="2" type="ORF">ZEAMMB73_Zm00001d010892</name>
</gene>
<dbReference type="SMART" id="SM00320">
    <property type="entry name" value="WD40"/>
    <property type="match status" value="4"/>
</dbReference>
<proteinExistence type="predicted"/>
<dbReference type="InterPro" id="IPR001680">
    <property type="entry name" value="WD40_rpt"/>
</dbReference>
<feature type="region of interest" description="Disordered" evidence="1">
    <location>
        <begin position="34"/>
        <end position="53"/>
    </location>
</feature>
<dbReference type="InterPro" id="IPR036322">
    <property type="entry name" value="WD40_repeat_dom_sf"/>
</dbReference>
<dbReference type="PANTHER" id="PTHR19847">
    <property type="entry name" value="DDB1- AND CUL4-ASSOCIATED FACTOR 11"/>
    <property type="match status" value="1"/>
</dbReference>
<accession>A0A1D6FUQ7</accession>
<dbReference type="FunFam" id="2.130.10.10:FF:000492">
    <property type="entry name" value="LEC14B homolog isoform X2"/>
    <property type="match status" value="1"/>
</dbReference>
<feature type="compositionally biased region" description="Basic and acidic residues" evidence="1">
    <location>
        <begin position="44"/>
        <end position="53"/>
    </location>
</feature>
<evidence type="ECO:0000256" key="1">
    <source>
        <dbReference type="SAM" id="MobiDB-lite"/>
    </source>
</evidence>
<dbReference type="Gene3D" id="2.130.10.10">
    <property type="entry name" value="YVTN repeat-like/Quinoprotein amine dehydrogenase"/>
    <property type="match status" value="2"/>
</dbReference>
<dbReference type="InterPro" id="IPR015943">
    <property type="entry name" value="WD40/YVTN_repeat-like_dom_sf"/>
</dbReference>
<dbReference type="Pfam" id="PF00400">
    <property type="entry name" value="WD40"/>
    <property type="match status" value="2"/>
</dbReference>
<dbReference type="EMBL" id="CM000784">
    <property type="protein sequence ID" value="AQK95206.1"/>
    <property type="molecule type" value="Genomic_DNA"/>
</dbReference>
<reference evidence="2" key="1">
    <citation type="submission" date="2015-12" db="EMBL/GenBank/DDBJ databases">
        <title>Update maize B73 reference genome by single molecule sequencing technologies.</title>
        <authorList>
            <consortium name="Maize Genome Sequencing Project"/>
            <person name="Ware D."/>
        </authorList>
    </citation>
    <scope>NUCLEOTIDE SEQUENCE</scope>
    <source>
        <tissue evidence="2">Seedling</tissue>
    </source>
</reference>